<evidence type="ECO:0000256" key="9">
    <source>
        <dbReference type="NCBIfam" id="TIGR01400"/>
    </source>
</evidence>
<feature type="transmembrane region" description="Helical" evidence="10">
    <location>
        <begin position="12"/>
        <end position="32"/>
    </location>
</feature>
<keyword evidence="4 10" id="KW-1003">Cell membrane</keyword>
<comment type="caution">
    <text evidence="11">The sequence shown here is derived from an EMBL/GenBank/DDBJ whole genome shotgun (WGS) entry which is preliminary data.</text>
</comment>
<name>A0A066ZMS0_HYDMR</name>
<dbReference type="NCBIfam" id="TIGR01400">
    <property type="entry name" value="fliR"/>
    <property type="match status" value="1"/>
</dbReference>
<evidence type="ECO:0000256" key="8">
    <source>
        <dbReference type="ARBA" id="ARBA00023143"/>
    </source>
</evidence>
<evidence type="ECO:0000313" key="12">
    <source>
        <dbReference type="Proteomes" id="UP000027341"/>
    </source>
</evidence>
<dbReference type="AlphaFoldDB" id="A0A066ZMS0"/>
<keyword evidence="11" id="KW-0969">Cilium</keyword>
<evidence type="ECO:0000256" key="2">
    <source>
        <dbReference type="ARBA" id="ARBA00009772"/>
    </source>
</evidence>
<organism evidence="11 12">
    <name type="scientific">Hydrogenovibrio marinus</name>
    <dbReference type="NCBI Taxonomy" id="28885"/>
    <lineage>
        <taxon>Bacteria</taxon>
        <taxon>Pseudomonadati</taxon>
        <taxon>Pseudomonadota</taxon>
        <taxon>Gammaproteobacteria</taxon>
        <taxon>Thiotrichales</taxon>
        <taxon>Piscirickettsiaceae</taxon>
        <taxon>Hydrogenovibrio</taxon>
    </lineage>
</organism>
<reference evidence="11 12" key="1">
    <citation type="submission" date="2014-04" db="EMBL/GenBank/DDBJ databases">
        <title>Draft genome sequence of Hydrogenovibrio marinus MH-110, a model organism for aerobic H2 metabolism.</title>
        <authorList>
            <person name="Cha H.J."/>
            <person name="Jo B.H."/>
            <person name="Hwang B.H."/>
        </authorList>
    </citation>
    <scope>NUCLEOTIDE SEQUENCE [LARGE SCALE GENOMIC DNA]</scope>
    <source>
        <strain evidence="11 12">MH-110</strain>
    </source>
</reference>
<dbReference type="GO" id="GO:0009425">
    <property type="term" value="C:bacterial-type flagellum basal body"/>
    <property type="evidence" value="ECO:0007669"/>
    <property type="project" value="UniProtKB-SubCell"/>
</dbReference>
<evidence type="ECO:0000256" key="6">
    <source>
        <dbReference type="ARBA" id="ARBA00022989"/>
    </source>
</evidence>
<dbReference type="PRINTS" id="PR00953">
    <property type="entry name" value="TYPE3IMRPROT"/>
</dbReference>
<dbReference type="GO" id="GO:0005886">
    <property type="term" value="C:plasma membrane"/>
    <property type="evidence" value="ECO:0007669"/>
    <property type="project" value="UniProtKB-SubCell"/>
</dbReference>
<keyword evidence="5 10" id="KW-0812">Transmembrane</keyword>
<feature type="transmembrane region" description="Helical" evidence="10">
    <location>
        <begin position="213"/>
        <end position="237"/>
    </location>
</feature>
<dbReference type="InterPro" id="IPR006303">
    <property type="entry name" value="FliR"/>
</dbReference>
<comment type="subcellular location">
    <subcellularLocation>
        <location evidence="10">Cell membrane</location>
        <topology evidence="10">Multi-pass membrane protein</topology>
    </subcellularLocation>
    <subcellularLocation>
        <location evidence="10">Bacterial flagellum basal body</location>
    </subcellularLocation>
</comment>
<dbReference type="PANTHER" id="PTHR30065">
    <property type="entry name" value="FLAGELLAR BIOSYNTHETIC PROTEIN FLIR"/>
    <property type="match status" value="1"/>
</dbReference>
<comment type="function">
    <text evidence="1 10">Role in flagellar biosynthesis.</text>
</comment>
<dbReference type="InterPro" id="IPR002010">
    <property type="entry name" value="T3SS_IM_R"/>
</dbReference>
<keyword evidence="12" id="KW-1185">Reference proteome</keyword>
<evidence type="ECO:0000256" key="3">
    <source>
        <dbReference type="ARBA" id="ARBA00021717"/>
    </source>
</evidence>
<dbReference type="Pfam" id="PF01311">
    <property type="entry name" value="Bac_export_1"/>
    <property type="match status" value="1"/>
</dbReference>
<keyword evidence="11" id="KW-0282">Flagellum</keyword>
<evidence type="ECO:0000256" key="5">
    <source>
        <dbReference type="ARBA" id="ARBA00022692"/>
    </source>
</evidence>
<dbReference type="GO" id="GO:0006605">
    <property type="term" value="P:protein targeting"/>
    <property type="evidence" value="ECO:0007669"/>
    <property type="project" value="UniProtKB-UniRule"/>
</dbReference>
<evidence type="ECO:0000256" key="7">
    <source>
        <dbReference type="ARBA" id="ARBA00023136"/>
    </source>
</evidence>
<protein>
    <recommendedName>
        <fullName evidence="3 9">Flagellar biosynthetic protein FliR</fullName>
    </recommendedName>
</protein>
<dbReference type="GO" id="GO:0044780">
    <property type="term" value="P:bacterial-type flagellum assembly"/>
    <property type="evidence" value="ECO:0007669"/>
    <property type="project" value="UniProtKB-UniRule"/>
</dbReference>
<keyword evidence="7 10" id="KW-0472">Membrane</keyword>
<dbReference type="Proteomes" id="UP000027341">
    <property type="component" value="Unassembled WGS sequence"/>
</dbReference>
<gene>
    <name evidence="11" type="ORF">EI16_00295</name>
</gene>
<feature type="transmembrane region" description="Helical" evidence="10">
    <location>
        <begin position="126"/>
        <end position="151"/>
    </location>
</feature>
<evidence type="ECO:0000256" key="10">
    <source>
        <dbReference type="RuleBase" id="RU362071"/>
    </source>
</evidence>
<keyword evidence="11" id="KW-0966">Cell projection</keyword>
<feature type="transmembrane region" description="Helical" evidence="10">
    <location>
        <begin position="172"/>
        <end position="201"/>
    </location>
</feature>
<keyword evidence="6 10" id="KW-1133">Transmembrane helix</keyword>
<proteinExistence type="inferred from homology"/>
<evidence type="ECO:0000313" key="11">
    <source>
        <dbReference type="EMBL" id="KDN94792.1"/>
    </source>
</evidence>
<dbReference type="STRING" id="28885.EI16_00295"/>
<comment type="similarity">
    <text evidence="2 10">Belongs to the FliR/MopE/SpaR family.</text>
</comment>
<evidence type="ECO:0000256" key="4">
    <source>
        <dbReference type="ARBA" id="ARBA00022475"/>
    </source>
</evidence>
<accession>A0A066ZMS0</accession>
<feature type="transmembrane region" description="Helical" evidence="10">
    <location>
        <begin position="39"/>
        <end position="60"/>
    </location>
</feature>
<evidence type="ECO:0000256" key="1">
    <source>
        <dbReference type="ARBA" id="ARBA00002578"/>
    </source>
</evidence>
<keyword evidence="8 10" id="KW-0975">Bacterial flagellum</keyword>
<dbReference type="PANTHER" id="PTHR30065:SF8">
    <property type="entry name" value="FLAGELLAR BIOSYNTHETIC PROTEIN FLIR"/>
    <property type="match status" value="1"/>
</dbReference>
<dbReference type="EMBL" id="JMIU01000001">
    <property type="protein sequence ID" value="KDN94792.1"/>
    <property type="molecule type" value="Genomic_DNA"/>
</dbReference>
<sequence>MTFNYDDFLRLLGLYFWPFVRITGMLMLMPLFSASYVSVNIRLMLAVFITLAVAPSLPLPAPIDPFTWHGVLLIVQQFGIGLAIGLIFAVIFQAFVIAGHLISMAMGLAMATMVDPSTGVNTPIIGRYFTIVATLLFLLMNGHVLIFKMVLDSFQTLPVGLHFFDSMSLKQIYGFGSTMFESGVLLALPLVTALLLVNISFGVVARAAPALNIFAVGFPITLLAGLIMLIFITPLLLPTMQNLMVAAHDLIESLALSK</sequence>